<organism evidence="1 2">
    <name type="scientific">Klebsiella variicola</name>
    <dbReference type="NCBI Taxonomy" id="244366"/>
    <lineage>
        <taxon>Bacteria</taxon>
        <taxon>Pseudomonadati</taxon>
        <taxon>Pseudomonadota</taxon>
        <taxon>Gammaproteobacteria</taxon>
        <taxon>Enterobacterales</taxon>
        <taxon>Enterobacteriaceae</taxon>
        <taxon>Klebsiella/Raoultella group</taxon>
        <taxon>Klebsiella</taxon>
        <taxon>Klebsiella pneumoniae complex</taxon>
    </lineage>
</organism>
<protein>
    <submittedName>
        <fullName evidence="1">Uncharacterized protein</fullName>
    </submittedName>
</protein>
<sequence>MGPAQKTSPLFFIIGREPEGAFGYKGIDSESVIFRHQAGSTAQYVTGALIGD</sequence>
<evidence type="ECO:0000313" key="1">
    <source>
        <dbReference type="EMBL" id="GKJ87118.1"/>
    </source>
</evidence>
<reference evidence="1" key="1">
    <citation type="journal article" date="2022" name="J. Appl. Microbiol.">
        <title>PCR-based ORF typing of Klebsiella pneumoniae for rapid identification of global clones and transmission events.</title>
        <authorList>
            <person name="Nonogaki R."/>
            <person name="Iijima A."/>
            <person name="Kawamura K."/>
            <person name="Kayama S."/>
            <person name="Sugai M."/>
            <person name="Yagi T."/>
            <person name="Arakawa Y."/>
            <person name="Doi Y."/>
            <person name="Suzuki M."/>
        </authorList>
    </citation>
    <scope>NUCLEOTIDE SEQUENCE</scope>
    <source>
        <strain evidence="1">NUKP-37</strain>
    </source>
</reference>
<evidence type="ECO:0000313" key="2">
    <source>
        <dbReference type="Proteomes" id="UP001060507"/>
    </source>
</evidence>
<dbReference type="AlphaFoldDB" id="A0A9P3P3S8"/>
<comment type="caution">
    <text evidence="1">The sequence shown here is derived from an EMBL/GenBank/DDBJ whole genome shotgun (WGS) entry which is preliminary data.</text>
</comment>
<gene>
    <name evidence="1" type="ORF">NUKP37_07440</name>
</gene>
<dbReference type="EMBL" id="BQTA01000002">
    <property type="protein sequence ID" value="GKJ87118.1"/>
    <property type="molecule type" value="Genomic_DNA"/>
</dbReference>
<proteinExistence type="predicted"/>
<dbReference type="Proteomes" id="UP001060507">
    <property type="component" value="Unassembled WGS sequence"/>
</dbReference>
<name>A0A9P3P3S8_KLEVA</name>
<accession>A0A9P3P3S8</accession>